<dbReference type="EMBL" id="BK032771">
    <property type="protein sequence ID" value="DAF59494.1"/>
    <property type="molecule type" value="Genomic_DNA"/>
</dbReference>
<proteinExistence type="predicted"/>
<accession>A0A8S5T8C3</accession>
<evidence type="ECO:0000313" key="2">
    <source>
        <dbReference type="EMBL" id="DAF59494.1"/>
    </source>
</evidence>
<reference evidence="2" key="1">
    <citation type="journal article" date="2021" name="Proc. Natl. Acad. Sci. U.S.A.">
        <title>A Catalog of Tens of Thousands of Viruses from Human Metagenomes Reveals Hidden Associations with Chronic Diseases.</title>
        <authorList>
            <person name="Tisza M.J."/>
            <person name="Buck C.B."/>
        </authorList>
    </citation>
    <scope>NUCLEOTIDE SEQUENCE</scope>
    <source>
        <strain evidence="2">CtU557</strain>
    </source>
</reference>
<feature type="compositionally biased region" description="Polar residues" evidence="1">
    <location>
        <begin position="1"/>
        <end position="18"/>
    </location>
</feature>
<feature type="region of interest" description="Disordered" evidence="1">
    <location>
        <begin position="1"/>
        <end position="20"/>
    </location>
</feature>
<dbReference type="InterPro" id="IPR008822">
    <property type="entry name" value="Endonuclease_RusA-like"/>
</dbReference>
<sequence>MEITIFGQTPSQKNNKQIIPSKPPRLVDNAIVKKWRKETSEYLSDTYKDNLRGKQVVAIYTFYLKDRVRRDIDNMISSCNDALVESGILSDDNWKVLRIGGAEATVDKDNPRAEIVLVEDEWDV</sequence>
<name>A0A8S5T8C3_9CAUD</name>
<dbReference type="Gene3D" id="3.30.1330.70">
    <property type="entry name" value="Holliday junction resolvase RusA"/>
    <property type="match status" value="1"/>
</dbReference>
<dbReference type="Pfam" id="PF05866">
    <property type="entry name" value="RusA"/>
    <property type="match status" value="1"/>
</dbReference>
<evidence type="ECO:0000256" key="1">
    <source>
        <dbReference type="SAM" id="MobiDB-lite"/>
    </source>
</evidence>
<dbReference type="GO" id="GO:0006310">
    <property type="term" value="P:DNA recombination"/>
    <property type="evidence" value="ECO:0007669"/>
    <property type="project" value="InterPro"/>
</dbReference>
<dbReference type="InterPro" id="IPR036614">
    <property type="entry name" value="RusA-like_sf"/>
</dbReference>
<protein>
    <submittedName>
        <fullName evidence="2">Endodeoxyribonuclease RusA</fullName>
    </submittedName>
</protein>
<dbReference type="GO" id="GO:0006281">
    <property type="term" value="P:DNA repair"/>
    <property type="evidence" value="ECO:0007669"/>
    <property type="project" value="InterPro"/>
</dbReference>
<dbReference type="SUPFAM" id="SSF103084">
    <property type="entry name" value="Holliday junction resolvase RusA"/>
    <property type="match status" value="1"/>
</dbReference>
<dbReference type="GO" id="GO:0000287">
    <property type="term" value="F:magnesium ion binding"/>
    <property type="evidence" value="ECO:0007669"/>
    <property type="project" value="InterPro"/>
</dbReference>
<organism evidence="2">
    <name type="scientific">Podoviridae sp. ctU557</name>
    <dbReference type="NCBI Taxonomy" id="2827736"/>
    <lineage>
        <taxon>Viruses</taxon>
        <taxon>Duplodnaviria</taxon>
        <taxon>Heunggongvirae</taxon>
        <taxon>Uroviricota</taxon>
        <taxon>Caudoviricetes</taxon>
    </lineage>
</organism>